<feature type="transmembrane region" description="Helical" evidence="10">
    <location>
        <begin position="530"/>
        <end position="549"/>
    </location>
</feature>
<dbReference type="GO" id="GO:0004984">
    <property type="term" value="F:olfactory receptor activity"/>
    <property type="evidence" value="ECO:0007669"/>
    <property type="project" value="InterPro"/>
</dbReference>
<feature type="transmembrane region" description="Helical" evidence="10">
    <location>
        <begin position="39"/>
        <end position="61"/>
    </location>
</feature>
<protein>
    <submittedName>
        <fullName evidence="11">Putative odorant receptor 13a</fullName>
    </submittedName>
</protein>
<keyword evidence="5" id="KW-0552">Olfaction</keyword>
<dbReference type="EMBL" id="GL888624">
    <property type="protein sequence ID" value="EGI58894.1"/>
    <property type="molecule type" value="Genomic_DNA"/>
</dbReference>
<evidence type="ECO:0000256" key="10">
    <source>
        <dbReference type="SAM" id="Phobius"/>
    </source>
</evidence>
<keyword evidence="7 10" id="KW-0472">Membrane</keyword>
<dbReference type="OrthoDB" id="6765072at2759"/>
<evidence type="ECO:0000256" key="1">
    <source>
        <dbReference type="ARBA" id="ARBA00004651"/>
    </source>
</evidence>
<dbReference type="GO" id="GO:0007165">
    <property type="term" value="P:signal transduction"/>
    <property type="evidence" value="ECO:0007669"/>
    <property type="project" value="UniProtKB-KW"/>
</dbReference>
<feature type="transmembrane region" description="Helical" evidence="10">
    <location>
        <begin position="919"/>
        <end position="939"/>
    </location>
</feature>
<feature type="transmembrane region" description="Helical" evidence="10">
    <location>
        <begin position="73"/>
        <end position="91"/>
    </location>
</feature>
<evidence type="ECO:0000256" key="7">
    <source>
        <dbReference type="ARBA" id="ARBA00023136"/>
    </source>
</evidence>
<feature type="transmembrane region" description="Helical" evidence="10">
    <location>
        <begin position="299"/>
        <end position="319"/>
    </location>
</feature>
<evidence type="ECO:0000256" key="5">
    <source>
        <dbReference type="ARBA" id="ARBA00022725"/>
    </source>
</evidence>
<accession>F4X3U7</accession>
<evidence type="ECO:0000256" key="9">
    <source>
        <dbReference type="ARBA" id="ARBA00023224"/>
    </source>
</evidence>
<evidence type="ECO:0000256" key="8">
    <source>
        <dbReference type="ARBA" id="ARBA00023170"/>
    </source>
</evidence>
<dbReference type="InterPro" id="IPR004117">
    <property type="entry name" value="7tm6_olfct_rcpt"/>
</dbReference>
<evidence type="ECO:0000256" key="4">
    <source>
        <dbReference type="ARBA" id="ARBA00022692"/>
    </source>
</evidence>
<sequence>MLELRKDTIGRASTISESVEVGLRFIGMWPHCAYANINWWTYIVSVAIMQYFQYAFIFTHFDLSDLSVFVDGLSIAFGYSLSFLKLINLWFNRRKFFAILDTMDKDWSDAIHSDVSTMIRYANWSRQCSNLMITTNALAVFFYVIGGLIFRSMIQKNDGSTRELPIKMEFPFKVDNFPIFELILILQFFHDLSVACIIAMLNALLVTLVLHVSGQIDIMLQGFMEISSKHTSRSSLAAIKDLVNRHQRIIDLSDDIEDLFSNIALLQFIWNTLVICCIGFVIVISIGTEEGATTITKSLIFYVAITLEAFVFCYAGEYLSAKSKSISDAAYECLWYDLTPNECRILMFLMLRSQKRLTITAGKITDLSLEGFTTCTMMSVADLSHRCTNVMISINALAAFFLSIGEHLLQSMGDVNGVDNNSRELPIKMEFPFDVSESPIFECFLIGQFLYELVLASIVGMMNALLVSLILHVSGQIDIMQQDINEISNSKYDPSLSLIVIKALICKHQKIITLSENIENLYTYIALMQLLWNTLVICCTGFVIIITIGTNASATTSIKSVSFYIAITLEVFILCFAGEFLSAKSKSISNAVYEALWYNMPPSDSRIILFMILRCQKRLTITAGRFIDLTLEGFTIEIGLRFIGMWPDSAYPNFYWFSYMTTVAIVQYYQYTYIFVHFDLNDLWLLMDCLSLTLGYSLAFLKLLVLWWNRRIFYYILKAIDEDWSECVINDSYKSTMVSMADLSRRFANVSFSIYAFSAFFLSIGEHLLQSMDDQFGNSSRELPIKMEFPFDVSKSPIFECFLIGQFLYDLVIASVVNLINALLVALILHVSGQIDIMQQDLFEISNKKYDSSTFLPVIKSLIGKHQKIITLSESIENLYTYIALMQVLWNTLVMCCTGFVIIIVVSSGEDTTNLIKSVSYYFAIMLEVFVYCFAGEFLSAKSKSISNSAYEALWYNMPPSDSRIILFMILRCQKRLTITAGRFMDLTLEGFTSILHVGGQVDIMRQAIMDVHSNDKLDTSLTVLRDLIHRHRKIITLSNDIETLFSFIALLQLLWNTLIICFCGFMIILTLSSNKGIMVLIKSMFLYTVKTLEVFVFCYAGEFLSSKITLFRVNRLATQYMSHFGTT</sequence>
<keyword evidence="3" id="KW-0716">Sensory transduction</keyword>
<feature type="transmembrane region" description="Helical" evidence="10">
    <location>
        <begin position="128"/>
        <end position="150"/>
    </location>
</feature>
<feature type="transmembrane region" description="Helical" evidence="10">
    <location>
        <begin position="683"/>
        <end position="708"/>
    </location>
</feature>
<dbReference type="eggNOG" id="ENOG502SSPN">
    <property type="taxonomic scope" value="Eukaryota"/>
</dbReference>
<dbReference type="Proteomes" id="UP000007755">
    <property type="component" value="Unassembled WGS sequence"/>
</dbReference>
<evidence type="ECO:0000256" key="2">
    <source>
        <dbReference type="ARBA" id="ARBA00022475"/>
    </source>
</evidence>
<dbReference type="PANTHER" id="PTHR21137">
    <property type="entry name" value="ODORANT RECEPTOR"/>
    <property type="match status" value="1"/>
</dbReference>
<organism evidence="12">
    <name type="scientific">Acromyrmex echinatior</name>
    <name type="common">Panamanian leafcutter ant</name>
    <name type="synonym">Acromyrmex octospinosus echinatior</name>
    <dbReference type="NCBI Taxonomy" id="103372"/>
    <lineage>
        <taxon>Eukaryota</taxon>
        <taxon>Metazoa</taxon>
        <taxon>Ecdysozoa</taxon>
        <taxon>Arthropoda</taxon>
        <taxon>Hexapoda</taxon>
        <taxon>Insecta</taxon>
        <taxon>Pterygota</taxon>
        <taxon>Neoptera</taxon>
        <taxon>Endopterygota</taxon>
        <taxon>Hymenoptera</taxon>
        <taxon>Apocrita</taxon>
        <taxon>Aculeata</taxon>
        <taxon>Formicoidea</taxon>
        <taxon>Formicidae</taxon>
        <taxon>Myrmicinae</taxon>
        <taxon>Acromyrmex</taxon>
    </lineage>
</organism>
<feature type="transmembrane region" description="Helical" evidence="10">
    <location>
        <begin position="747"/>
        <end position="765"/>
    </location>
</feature>
<name>F4X3U7_ACREC</name>
<reference evidence="11" key="1">
    <citation type="submission" date="2011-02" db="EMBL/GenBank/DDBJ databases">
        <title>The genome of the leaf-cutting ant Acromyrmex echinatior suggests key adaptations to social evolution and fungus farming.</title>
        <authorList>
            <person name="Nygaard S."/>
            <person name="Zhang G."/>
        </authorList>
    </citation>
    <scope>NUCLEOTIDE SEQUENCE</scope>
</reference>
<dbReference type="GO" id="GO:0005886">
    <property type="term" value="C:plasma membrane"/>
    <property type="evidence" value="ECO:0007669"/>
    <property type="project" value="UniProtKB-SubCell"/>
</dbReference>
<keyword evidence="8 11" id="KW-0675">Receptor</keyword>
<feature type="transmembrane region" description="Helical" evidence="10">
    <location>
        <begin position="268"/>
        <end position="287"/>
    </location>
</feature>
<dbReference type="PANTHER" id="PTHR21137:SF35">
    <property type="entry name" value="ODORANT RECEPTOR 19A-RELATED"/>
    <property type="match status" value="1"/>
</dbReference>
<keyword evidence="6 10" id="KW-1133">Transmembrane helix</keyword>
<feature type="transmembrane region" description="Helical" evidence="10">
    <location>
        <begin position="192"/>
        <end position="212"/>
    </location>
</feature>
<dbReference type="AlphaFoldDB" id="F4X3U7"/>
<keyword evidence="9" id="KW-0807">Transducer</keyword>
<proteinExistence type="predicted"/>
<feature type="transmembrane region" description="Helical" evidence="10">
    <location>
        <begin position="1054"/>
        <end position="1073"/>
    </location>
</feature>
<feature type="transmembrane region" description="Helical" evidence="10">
    <location>
        <begin position="449"/>
        <end position="471"/>
    </location>
</feature>
<feature type="transmembrane region" description="Helical" evidence="10">
    <location>
        <begin position="807"/>
        <end position="829"/>
    </location>
</feature>
<feature type="transmembrane region" description="Helical" evidence="10">
    <location>
        <begin position="387"/>
        <end position="405"/>
    </location>
</feature>
<keyword evidence="2" id="KW-1003">Cell membrane</keyword>
<feature type="transmembrane region" description="Helical" evidence="10">
    <location>
        <begin position="561"/>
        <end position="581"/>
    </location>
</feature>
<keyword evidence="4 10" id="KW-0812">Transmembrane</keyword>
<dbReference type="InParanoid" id="F4X3U7"/>
<gene>
    <name evidence="11" type="ORF">G5I_13010</name>
</gene>
<dbReference type="STRING" id="103372.F4X3U7"/>
<dbReference type="GO" id="GO:0005549">
    <property type="term" value="F:odorant binding"/>
    <property type="evidence" value="ECO:0007669"/>
    <property type="project" value="InterPro"/>
</dbReference>
<keyword evidence="12" id="KW-1185">Reference proteome</keyword>
<evidence type="ECO:0000313" key="12">
    <source>
        <dbReference type="Proteomes" id="UP000007755"/>
    </source>
</evidence>
<feature type="transmembrane region" description="Helical" evidence="10">
    <location>
        <begin position="654"/>
        <end position="671"/>
    </location>
</feature>
<feature type="transmembrane region" description="Helical" evidence="10">
    <location>
        <begin position="1085"/>
        <end position="1106"/>
    </location>
</feature>
<evidence type="ECO:0000256" key="6">
    <source>
        <dbReference type="ARBA" id="ARBA00022989"/>
    </source>
</evidence>
<evidence type="ECO:0000256" key="3">
    <source>
        <dbReference type="ARBA" id="ARBA00022606"/>
    </source>
</evidence>
<evidence type="ECO:0000313" key="11">
    <source>
        <dbReference type="EMBL" id="EGI58894.1"/>
    </source>
</evidence>
<dbReference type="Pfam" id="PF02949">
    <property type="entry name" value="7tm_6"/>
    <property type="match status" value="3"/>
</dbReference>
<comment type="subcellular location">
    <subcellularLocation>
        <location evidence="1">Cell membrane</location>
        <topology evidence="1">Multi-pass membrane protein</topology>
    </subcellularLocation>
</comment>
<feature type="transmembrane region" description="Helical" evidence="10">
    <location>
        <begin position="888"/>
        <end position="907"/>
    </location>
</feature>
<dbReference type="FunCoup" id="F4X3U7">
    <property type="interactions" value="40"/>
</dbReference>